<name>A0A871RI45_DEKBR</name>
<dbReference type="EMBL" id="CP063137">
    <property type="protein sequence ID" value="QOU22081.1"/>
    <property type="molecule type" value="Genomic_DNA"/>
</dbReference>
<protein>
    <recommendedName>
        <fullName evidence="1">Glutamine amidotransferase domain-containing protein</fullName>
    </recommendedName>
</protein>
<reference evidence="2" key="2">
    <citation type="journal article" name="BMC Genomics">
        <title>New genome assemblies reveal patterns of domestication and adaptation across Brettanomyces (Dekkera) species.</title>
        <authorList>
            <person name="Roach M.J."/>
            <person name="Borneman A.R."/>
        </authorList>
    </citation>
    <scope>NUCLEOTIDE SEQUENCE</scope>
    <source>
        <strain evidence="2">UCD 2041</strain>
    </source>
</reference>
<dbReference type="CDD" id="cd01741">
    <property type="entry name" value="GATase1_1"/>
    <property type="match status" value="1"/>
</dbReference>
<dbReference type="GeneID" id="64574172"/>
<dbReference type="GO" id="GO:0005634">
    <property type="term" value="C:nucleus"/>
    <property type="evidence" value="ECO:0007669"/>
    <property type="project" value="TreeGrafter"/>
</dbReference>
<dbReference type="InterPro" id="IPR029062">
    <property type="entry name" value="Class_I_gatase-like"/>
</dbReference>
<feature type="domain" description="Glutamine amidotransferase" evidence="1">
    <location>
        <begin position="104"/>
        <end position="212"/>
    </location>
</feature>
<evidence type="ECO:0000259" key="1">
    <source>
        <dbReference type="Pfam" id="PF00117"/>
    </source>
</evidence>
<proteinExistence type="predicted"/>
<sequence length="254" mass="28391">MPKIAVLVLDTPVPTFKETYGDFGDQAIQVLQTSPLSKDFEFVKFKTIDKFEVPAIEDLKAGKYAALYLSGSRCDSFDDSIEWIRKLVLYIKTILQLQVQDPKFKIVLIGVCFGHQIIARAAGLDVGRNPKGWEIGVTKVSSSEKFATDFNCPSFNVVEMHQDIVLSGKLPDSWYLVGSTPIARFQGLYSPGHVITFQGHPEFSTEFGDKLVVKRRDSGVITDEKYREIVRRNKELPNEGSLLAGIIMKIVVGN</sequence>
<evidence type="ECO:0000313" key="3">
    <source>
        <dbReference type="Proteomes" id="UP000663131"/>
    </source>
</evidence>
<dbReference type="OrthoDB" id="92161at2759"/>
<dbReference type="PANTHER" id="PTHR42695:SF5">
    <property type="entry name" value="GLUTAMINE AMIDOTRANSFERASE YLR126C-RELATED"/>
    <property type="match status" value="1"/>
</dbReference>
<accession>A0A871RI45</accession>
<dbReference type="InterPro" id="IPR017926">
    <property type="entry name" value="GATASE"/>
</dbReference>
<gene>
    <name evidence="2" type="ORF">BRETT_002248</name>
</gene>
<dbReference type="Gene3D" id="3.40.50.880">
    <property type="match status" value="1"/>
</dbReference>
<dbReference type="AlphaFoldDB" id="A0A871RI45"/>
<dbReference type="PANTHER" id="PTHR42695">
    <property type="entry name" value="GLUTAMINE AMIDOTRANSFERASE YLR126C-RELATED"/>
    <property type="match status" value="1"/>
</dbReference>
<dbReference type="KEGG" id="bbrx:BRETT_002248"/>
<dbReference type="RefSeq" id="XP_041138574.1">
    <property type="nucleotide sequence ID" value="XM_041280783.1"/>
</dbReference>
<dbReference type="Proteomes" id="UP000663131">
    <property type="component" value="Chromosome 9"/>
</dbReference>
<dbReference type="Pfam" id="PF00117">
    <property type="entry name" value="GATase"/>
    <property type="match status" value="1"/>
</dbReference>
<dbReference type="GO" id="GO:0005829">
    <property type="term" value="C:cytosol"/>
    <property type="evidence" value="ECO:0007669"/>
    <property type="project" value="TreeGrafter"/>
</dbReference>
<reference evidence="2" key="1">
    <citation type="submission" date="2020-10" db="EMBL/GenBank/DDBJ databases">
        <authorList>
            <person name="Palmer J.M."/>
        </authorList>
    </citation>
    <scope>NUCLEOTIDE SEQUENCE</scope>
    <source>
        <strain evidence="2">UCD 2041</strain>
    </source>
</reference>
<dbReference type="SUPFAM" id="SSF52317">
    <property type="entry name" value="Class I glutamine amidotransferase-like"/>
    <property type="match status" value="1"/>
</dbReference>
<dbReference type="InterPro" id="IPR044992">
    <property type="entry name" value="ChyE-like"/>
</dbReference>
<organism evidence="2 3">
    <name type="scientific">Dekkera bruxellensis</name>
    <name type="common">Brettanomyces custersii</name>
    <dbReference type="NCBI Taxonomy" id="5007"/>
    <lineage>
        <taxon>Eukaryota</taxon>
        <taxon>Fungi</taxon>
        <taxon>Dikarya</taxon>
        <taxon>Ascomycota</taxon>
        <taxon>Saccharomycotina</taxon>
        <taxon>Pichiomycetes</taxon>
        <taxon>Pichiales</taxon>
        <taxon>Pichiaceae</taxon>
        <taxon>Brettanomyces</taxon>
    </lineage>
</organism>
<evidence type="ECO:0000313" key="2">
    <source>
        <dbReference type="EMBL" id="QOU22081.1"/>
    </source>
</evidence>